<gene>
    <name evidence="1" type="ORF">LCGC14_1194330</name>
</gene>
<protein>
    <submittedName>
        <fullName evidence="1">Uncharacterized protein</fullName>
    </submittedName>
</protein>
<name>A0A0F9P180_9ZZZZ</name>
<accession>A0A0F9P180</accession>
<reference evidence="1" key="1">
    <citation type="journal article" date="2015" name="Nature">
        <title>Complex archaea that bridge the gap between prokaryotes and eukaryotes.</title>
        <authorList>
            <person name="Spang A."/>
            <person name="Saw J.H."/>
            <person name="Jorgensen S.L."/>
            <person name="Zaremba-Niedzwiedzka K."/>
            <person name="Martijn J."/>
            <person name="Lind A.E."/>
            <person name="van Eijk R."/>
            <person name="Schleper C."/>
            <person name="Guy L."/>
            <person name="Ettema T.J."/>
        </authorList>
    </citation>
    <scope>NUCLEOTIDE SEQUENCE</scope>
</reference>
<sequence>RAKSMYDLNISKVLNKFLQNKHILLLFICHKNQQGYFPTVIDAGEEFEIEHAYGYKLLEELESGKSIAKCSKILYNGEYYNTYKITETAKFELREISRIINEIL</sequence>
<organism evidence="1">
    <name type="scientific">marine sediment metagenome</name>
    <dbReference type="NCBI Taxonomy" id="412755"/>
    <lineage>
        <taxon>unclassified sequences</taxon>
        <taxon>metagenomes</taxon>
        <taxon>ecological metagenomes</taxon>
    </lineage>
</organism>
<feature type="non-terminal residue" evidence="1">
    <location>
        <position position="1"/>
    </location>
</feature>
<proteinExistence type="predicted"/>
<dbReference type="AlphaFoldDB" id="A0A0F9P180"/>
<comment type="caution">
    <text evidence="1">The sequence shown here is derived from an EMBL/GenBank/DDBJ whole genome shotgun (WGS) entry which is preliminary data.</text>
</comment>
<evidence type="ECO:0000313" key="1">
    <source>
        <dbReference type="EMBL" id="KKM94830.1"/>
    </source>
</evidence>
<dbReference type="EMBL" id="LAZR01006089">
    <property type="protein sequence ID" value="KKM94830.1"/>
    <property type="molecule type" value="Genomic_DNA"/>
</dbReference>